<protein>
    <submittedName>
        <fullName evidence="2">Flagellar protein FlaG</fullName>
    </submittedName>
</protein>
<organism evidence="2 3">
    <name type="scientific">Candidatus Nitrospira nitrosa</name>
    <dbReference type="NCBI Taxonomy" id="1742972"/>
    <lineage>
        <taxon>Bacteria</taxon>
        <taxon>Pseudomonadati</taxon>
        <taxon>Nitrospirota</taxon>
        <taxon>Nitrospiria</taxon>
        <taxon>Nitrospirales</taxon>
        <taxon>Nitrospiraceae</taxon>
        <taxon>Nitrospira</taxon>
    </lineage>
</organism>
<dbReference type="EMBL" id="CZQA01000010">
    <property type="protein sequence ID" value="CUS37689.1"/>
    <property type="molecule type" value="Genomic_DNA"/>
</dbReference>
<dbReference type="InterPro" id="IPR035924">
    <property type="entry name" value="FlaG-like_sf"/>
</dbReference>
<name>A0A0S4LL53_9BACT</name>
<gene>
    <name evidence="2" type="primary">flaG</name>
    <name evidence="2" type="ORF">COMA1_40199</name>
</gene>
<proteinExistence type="predicted"/>
<keyword evidence="2" id="KW-0969">Cilium</keyword>
<dbReference type="OrthoDB" id="6388605at2"/>
<evidence type="ECO:0000256" key="1">
    <source>
        <dbReference type="SAM" id="MobiDB-lite"/>
    </source>
</evidence>
<evidence type="ECO:0000313" key="2">
    <source>
        <dbReference type="EMBL" id="CUS37689.1"/>
    </source>
</evidence>
<dbReference type="Gene3D" id="3.30.160.170">
    <property type="entry name" value="FlaG-like"/>
    <property type="match status" value="1"/>
</dbReference>
<dbReference type="AlphaFoldDB" id="A0A0S4LL53"/>
<dbReference type="SUPFAM" id="SSF160214">
    <property type="entry name" value="FlaG-like"/>
    <property type="match status" value="1"/>
</dbReference>
<reference evidence="2 3" key="1">
    <citation type="submission" date="2015-10" db="EMBL/GenBank/DDBJ databases">
        <authorList>
            <person name="Gilbert D.G."/>
        </authorList>
    </citation>
    <scope>NUCLEOTIDE SEQUENCE [LARGE SCALE GENOMIC DNA]</scope>
    <source>
        <strain evidence="2">COMA1</strain>
    </source>
</reference>
<accession>A0A0S4LL53</accession>
<dbReference type="InterPro" id="IPR005186">
    <property type="entry name" value="FlaG"/>
</dbReference>
<feature type="region of interest" description="Disordered" evidence="1">
    <location>
        <begin position="1"/>
        <end position="30"/>
    </location>
</feature>
<dbReference type="Pfam" id="PF03646">
    <property type="entry name" value="FlaG"/>
    <property type="match status" value="1"/>
</dbReference>
<dbReference type="RefSeq" id="WP_090750170.1">
    <property type="nucleotide sequence ID" value="NZ_CZQA01000010.1"/>
</dbReference>
<keyword evidence="2" id="KW-0282">Flagellum</keyword>
<sequence>MVTNVTSKVDLPAAANNKSQAAVPPRTKPVVEPAQGADFSFASPTDRVALEQAVSKVKEAFQQSGSQLQIEVDPDLERVIVKILSGDSGEVIRQIPPKEVIDLAKNLPGAKGLLFEEHG</sequence>
<dbReference type="STRING" id="1742972.COMA1_40199"/>
<dbReference type="Proteomes" id="UP000199032">
    <property type="component" value="Unassembled WGS sequence"/>
</dbReference>
<dbReference type="PANTHER" id="PTHR37166:SF1">
    <property type="entry name" value="PROTEIN FLAG"/>
    <property type="match status" value="1"/>
</dbReference>
<evidence type="ECO:0000313" key="3">
    <source>
        <dbReference type="Proteomes" id="UP000199032"/>
    </source>
</evidence>
<keyword evidence="3" id="KW-1185">Reference proteome</keyword>
<dbReference type="PANTHER" id="PTHR37166">
    <property type="entry name" value="PROTEIN FLAG"/>
    <property type="match status" value="1"/>
</dbReference>
<keyword evidence="2" id="KW-0966">Cell projection</keyword>